<name>A0A6N7PYB4_9BACT</name>
<dbReference type="RefSeq" id="WP_153823687.1">
    <property type="nucleotide sequence ID" value="NZ_WJIE01000014.1"/>
</dbReference>
<dbReference type="EMBL" id="WJIE01000014">
    <property type="protein sequence ID" value="MRG96889.1"/>
    <property type="molecule type" value="Genomic_DNA"/>
</dbReference>
<evidence type="ECO:0008006" key="3">
    <source>
        <dbReference type="Google" id="ProtNLM"/>
    </source>
</evidence>
<sequence length="294" mass="32344">MNRWMLLVALACAASGCLVRKDTLADKAHYSGHAPGKAPTNADAIEVLESLPEGIAYRDRNVKVEPDFPTPEDPHVVLGVFSVTRHPDDPKTYTESELLTLAKRTAAEQGGNALYRHPRLDGYYVLHVSSAAPRYAAPADLWKELEGGYIGSAFHKVAEAERKLEAFEPLPISTQGMRCYKVAFVLAEDATFEPEVKWGIVIDVQRGKDKRSYTENPPRGRQNLVRNRVFPVACVKAGGSISISLRPQKAGPFGQGKMQIRVYEMSLGQAERKHKCAALNGGERSLAQSEDLCL</sequence>
<proteinExistence type="predicted"/>
<dbReference type="AlphaFoldDB" id="A0A6N7PYB4"/>
<comment type="caution">
    <text evidence="1">The sequence shown here is derived from an EMBL/GenBank/DDBJ whole genome shotgun (WGS) entry which is preliminary data.</text>
</comment>
<gene>
    <name evidence="1" type="ORF">GF068_33940</name>
</gene>
<keyword evidence="2" id="KW-1185">Reference proteome</keyword>
<protein>
    <recommendedName>
        <fullName evidence="3">Lipoprotein</fullName>
    </recommendedName>
</protein>
<reference evidence="1 2" key="1">
    <citation type="submission" date="2019-10" db="EMBL/GenBank/DDBJ databases">
        <title>A soil myxobacterium in the family Polyangiaceae.</title>
        <authorList>
            <person name="Li Y."/>
            <person name="Wang J."/>
        </authorList>
    </citation>
    <scope>NUCLEOTIDE SEQUENCE [LARGE SCALE GENOMIC DNA]</scope>
    <source>
        <strain evidence="1 2">DSM 14734</strain>
    </source>
</reference>
<accession>A0A6N7PYB4</accession>
<dbReference type="PROSITE" id="PS51257">
    <property type="entry name" value="PROKAR_LIPOPROTEIN"/>
    <property type="match status" value="1"/>
</dbReference>
<evidence type="ECO:0000313" key="2">
    <source>
        <dbReference type="Proteomes" id="UP000440224"/>
    </source>
</evidence>
<evidence type="ECO:0000313" key="1">
    <source>
        <dbReference type="EMBL" id="MRG96889.1"/>
    </source>
</evidence>
<dbReference type="Proteomes" id="UP000440224">
    <property type="component" value="Unassembled WGS sequence"/>
</dbReference>
<organism evidence="1 2">
    <name type="scientific">Polyangium spumosum</name>
    <dbReference type="NCBI Taxonomy" id="889282"/>
    <lineage>
        <taxon>Bacteria</taxon>
        <taxon>Pseudomonadati</taxon>
        <taxon>Myxococcota</taxon>
        <taxon>Polyangia</taxon>
        <taxon>Polyangiales</taxon>
        <taxon>Polyangiaceae</taxon>
        <taxon>Polyangium</taxon>
    </lineage>
</organism>